<evidence type="ECO:0000313" key="3">
    <source>
        <dbReference type="Proteomes" id="UP001325479"/>
    </source>
</evidence>
<gene>
    <name evidence="2" type="ORF">U0042_05965</name>
</gene>
<sequence length="51" mass="5324">MPTANARPGKTLPGLIHQTPNHTPDHTPIPVAFPSLVSVVPFVSLGANEAQ</sequence>
<dbReference type="Proteomes" id="UP001325479">
    <property type="component" value="Chromosome"/>
</dbReference>
<evidence type="ECO:0000256" key="1">
    <source>
        <dbReference type="SAM" id="MobiDB-lite"/>
    </source>
</evidence>
<protein>
    <submittedName>
        <fullName evidence="2">Uncharacterized protein</fullName>
    </submittedName>
</protein>
<reference evidence="2 3" key="1">
    <citation type="submission" date="2023-12" db="EMBL/GenBank/DDBJ databases">
        <title>Genome sequencing and assembly of bacterial species from a model synthetic community.</title>
        <authorList>
            <person name="Hogle S.L."/>
        </authorList>
    </citation>
    <scope>NUCLEOTIDE SEQUENCE [LARGE SCALE GENOMIC DNA]</scope>
    <source>
        <strain evidence="2 3">HAMBI 2494</strain>
    </source>
</reference>
<dbReference type="RefSeq" id="WP_157977844.1">
    <property type="nucleotide sequence ID" value="NZ_CP139965.1"/>
</dbReference>
<organism evidence="2 3">
    <name type="scientific">Paraburkholderia kururiensis</name>
    <dbReference type="NCBI Taxonomy" id="984307"/>
    <lineage>
        <taxon>Bacteria</taxon>
        <taxon>Pseudomonadati</taxon>
        <taxon>Pseudomonadota</taxon>
        <taxon>Betaproteobacteria</taxon>
        <taxon>Burkholderiales</taxon>
        <taxon>Burkholderiaceae</taxon>
        <taxon>Paraburkholderia</taxon>
    </lineage>
</organism>
<name>A0ABZ0WPG5_9BURK</name>
<proteinExistence type="predicted"/>
<accession>A0ABZ0WPG5</accession>
<keyword evidence="3" id="KW-1185">Reference proteome</keyword>
<dbReference type="EMBL" id="CP139965">
    <property type="protein sequence ID" value="WQD79247.1"/>
    <property type="molecule type" value="Genomic_DNA"/>
</dbReference>
<evidence type="ECO:0000313" key="2">
    <source>
        <dbReference type="EMBL" id="WQD79247.1"/>
    </source>
</evidence>
<feature type="region of interest" description="Disordered" evidence="1">
    <location>
        <begin position="1"/>
        <end position="27"/>
    </location>
</feature>